<name>A0ACC5XWH1_PANGG</name>
<protein>
    <submittedName>
        <fullName evidence="1">Uncharacterized protein</fullName>
    </submittedName>
</protein>
<dbReference type="EMBL" id="CM040482">
    <property type="protein sequence ID" value="MCI4395564.1"/>
    <property type="molecule type" value="Genomic_DNA"/>
</dbReference>
<dbReference type="Proteomes" id="UP000829447">
    <property type="component" value="Linkage Group LG29"/>
</dbReference>
<organism evidence="1 2">
    <name type="scientific">Pangasianodon gigas</name>
    <name type="common">Mekong giant catfish</name>
    <name type="synonym">Pangasius gigas</name>
    <dbReference type="NCBI Taxonomy" id="30993"/>
    <lineage>
        <taxon>Eukaryota</taxon>
        <taxon>Metazoa</taxon>
        <taxon>Chordata</taxon>
        <taxon>Craniata</taxon>
        <taxon>Vertebrata</taxon>
        <taxon>Euteleostomi</taxon>
        <taxon>Actinopterygii</taxon>
        <taxon>Neopterygii</taxon>
        <taxon>Teleostei</taxon>
        <taxon>Ostariophysi</taxon>
        <taxon>Siluriformes</taxon>
        <taxon>Pangasiidae</taxon>
        <taxon>Pangasianodon</taxon>
    </lineage>
</organism>
<evidence type="ECO:0000313" key="2">
    <source>
        <dbReference type="Proteomes" id="UP000829447"/>
    </source>
</evidence>
<proteinExistence type="predicted"/>
<evidence type="ECO:0000313" key="1">
    <source>
        <dbReference type="EMBL" id="MCI4395564.1"/>
    </source>
</evidence>
<gene>
    <name evidence="1" type="ORF">PGIGA_G00182070</name>
</gene>
<accession>A0ACC5XWH1</accession>
<sequence length="78" mass="9103">MVGEFTLPLLLGAMLSVASSISRLRGRSSLLFKDVKRVTFCYKTSMFYIYNCKNCVLTVVCLKLHYMRQCCKEHHKYQ</sequence>
<keyword evidence="2" id="KW-1185">Reference proteome</keyword>
<reference evidence="1 2" key="1">
    <citation type="journal article" date="2022" name="bioRxiv">
        <title>An ancient truncated duplication of the anti-Mullerian hormone receptor type 2 gene is a potential conserved master sex determinant in the Pangasiidae catfish family.</title>
        <authorList>
            <person name="Wen M."/>
            <person name="Pan Q."/>
            <person name="Jouanno E."/>
            <person name="Montfort J."/>
            <person name="Zahm M."/>
            <person name="Cabau C."/>
            <person name="Klopp C."/>
            <person name="Iampietro C."/>
            <person name="Roques C."/>
            <person name="Bouchez O."/>
            <person name="Castinel A."/>
            <person name="Donnadieu C."/>
            <person name="Parrinello H."/>
            <person name="Poncet C."/>
            <person name="Belmonte E."/>
            <person name="Gautier V."/>
            <person name="Avarre J.-C."/>
            <person name="Dugue R."/>
            <person name="Gustiano R."/>
            <person name="Ha T.T.T."/>
            <person name="Campet M."/>
            <person name="Sriphairoj K."/>
            <person name="Ribolli J."/>
            <person name="de Almeida F.L."/>
            <person name="Desvignes T."/>
            <person name="Postlethwait J.H."/>
            <person name="Bucao C.F."/>
            <person name="Robinson-Rechavi M."/>
            <person name="Bobe J."/>
            <person name="Herpin A."/>
            <person name="Guiguen Y."/>
        </authorList>
    </citation>
    <scope>NUCLEOTIDE SEQUENCE [LARGE SCALE GENOMIC DNA]</scope>
    <source>
        <strain evidence="1">YG-Dec2019</strain>
    </source>
</reference>
<comment type="caution">
    <text evidence="1">The sequence shown here is derived from an EMBL/GenBank/DDBJ whole genome shotgun (WGS) entry which is preliminary data.</text>
</comment>